<reference evidence="3" key="1">
    <citation type="submission" date="2017-06" db="EMBL/GenBank/DDBJ databases">
        <authorList>
            <person name="Varghese N."/>
            <person name="Submissions S."/>
        </authorList>
    </citation>
    <scope>NUCLEOTIDE SEQUENCE [LARGE SCALE GENOMIC DNA]</scope>
    <source>
        <strain evidence="3">DSM 137</strain>
    </source>
</reference>
<dbReference type="GO" id="GO:0006508">
    <property type="term" value="P:proteolysis"/>
    <property type="evidence" value="ECO:0007669"/>
    <property type="project" value="UniProtKB-KW"/>
</dbReference>
<dbReference type="GO" id="GO:0008233">
    <property type="term" value="F:peptidase activity"/>
    <property type="evidence" value="ECO:0007669"/>
    <property type="project" value="UniProtKB-KW"/>
</dbReference>
<dbReference type="InterPro" id="IPR002931">
    <property type="entry name" value="Transglutaminase-like"/>
</dbReference>
<evidence type="ECO:0000259" key="1">
    <source>
        <dbReference type="SMART" id="SM00460"/>
    </source>
</evidence>
<dbReference type="SMART" id="SM00460">
    <property type="entry name" value="TGc"/>
    <property type="match status" value="1"/>
</dbReference>
<dbReference type="PANTHER" id="PTHR33490:SF7">
    <property type="entry name" value="BLR2979 PROTEIN"/>
    <property type="match status" value="1"/>
</dbReference>
<dbReference type="Pfam" id="PF08379">
    <property type="entry name" value="Bact_transglu_N"/>
    <property type="match status" value="1"/>
</dbReference>
<sequence>MIYDIRHITTYAYQAPVSYSLCALRLRPTSRAGQKVLSVNVTLDPPAAQRTERVCFFGNSFEVVRLDDEHRALKVTATARIAVARPEPPAVTPPWEEVRQQAFGVHDLGPQSPAHFIYASRVVSLDEPVVAYARSSFPPECEILVGARDLMRRIWDDFDYDPKATLVTTPLGEAFAKKKGVCQDFAHIMIAGLRGLGLPARYVSGYLRTVPPPGQERLEGADATHAWVAIWCGPFDGWVGLDPTNNILVGDDHIVLAEGRDYADIAPIAGVILSSGAQDVSVAVDVIPVAAEDSPPTFK</sequence>
<dbReference type="AlphaFoldDB" id="A0A212RWZ2"/>
<feature type="domain" description="Transglutaminase-like" evidence="1">
    <location>
        <begin position="174"/>
        <end position="245"/>
    </location>
</feature>
<dbReference type="Gene3D" id="3.10.620.30">
    <property type="match status" value="1"/>
</dbReference>
<dbReference type="SUPFAM" id="SSF54001">
    <property type="entry name" value="Cysteine proteinases"/>
    <property type="match status" value="1"/>
</dbReference>
<keyword evidence="3" id="KW-1185">Reference proteome</keyword>
<dbReference type="Proteomes" id="UP000198418">
    <property type="component" value="Unassembled WGS sequence"/>
</dbReference>
<proteinExistence type="predicted"/>
<dbReference type="InterPro" id="IPR013589">
    <property type="entry name" value="Bac_transglu_N"/>
</dbReference>
<keyword evidence="2" id="KW-0645">Protease</keyword>
<dbReference type="EMBL" id="FYDG01000008">
    <property type="protein sequence ID" value="SNB77130.1"/>
    <property type="molecule type" value="Genomic_DNA"/>
</dbReference>
<accession>A0A212RWZ2</accession>
<evidence type="ECO:0000313" key="2">
    <source>
        <dbReference type="EMBL" id="SNB77130.1"/>
    </source>
</evidence>
<keyword evidence="2" id="KW-0378">Hydrolase</keyword>
<dbReference type="OrthoDB" id="9804023at2"/>
<protein>
    <submittedName>
        <fullName evidence="2">Transglutaminase-like enzyme, putative cysteine protease</fullName>
    </submittedName>
</protein>
<dbReference type="Pfam" id="PF01841">
    <property type="entry name" value="Transglut_core"/>
    <property type="match status" value="1"/>
</dbReference>
<dbReference type="InterPro" id="IPR038765">
    <property type="entry name" value="Papain-like_cys_pep_sf"/>
</dbReference>
<dbReference type="RefSeq" id="WP_088521466.1">
    <property type="nucleotide sequence ID" value="NZ_FYDG01000008.1"/>
</dbReference>
<dbReference type="PANTHER" id="PTHR33490">
    <property type="entry name" value="BLR5614 PROTEIN-RELATED"/>
    <property type="match status" value="1"/>
</dbReference>
<name>A0A212RWZ2_RHOAC</name>
<organism evidence="2 3">
    <name type="scientific">Rhodoblastus acidophilus</name>
    <name type="common">Rhodopseudomonas acidophila</name>
    <dbReference type="NCBI Taxonomy" id="1074"/>
    <lineage>
        <taxon>Bacteria</taxon>
        <taxon>Pseudomonadati</taxon>
        <taxon>Pseudomonadota</taxon>
        <taxon>Alphaproteobacteria</taxon>
        <taxon>Hyphomicrobiales</taxon>
        <taxon>Rhodoblastaceae</taxon>
        <taxon>Rhodoblastus</taxon>
    </lineage>
</organism>
<gene>
    <name evidence="2" type="ORF">SAMN06265338_10882</name>
</gene>
<evidence type="ECO:0000313" key="3">
    <source>
        <dbReference type="Proteomes" id="UP000198418"/>
    </source>
</evidence>